<keyword evidence="5 9" id="KW-0256">Endoplasmic reticulum</keyword>
<organism evidence="12 13">
    <name type="scientific">Porphyridium purpureum</name>
    <name type="common">Red alga</name>
    <name type="synonym">Porphyridium cruentum</name>
    <dbReference type="NCBI Taxonomy" id="35688"/>
    <lineage>
        <taxon>Eukaryota</taxon>
        <taxon>Rhodophyta</taxon>
        <taxon>Bangiophyceae</taxon>
        <taxon>Porphyridiales</taxon>
        <taxon>Porphyridiaceae</taxon>
        <taxon>Porphyridium</taxon>
    </lineage>
</organism>
<keyword evidence="6 9" id="KW-1133">Transmembrane helix</keyword>
<dbReference type="Gene3D" id="3.40.50.300">
    <property type="entry name" value="P-loop containing nucleotide triphosphate hydrolases"/>
    <property type="match status" value="1"/>
</dbReference>
<dbReference type="InterPro" id="IPR008803">
    <property type="entry name" value="RHD3/Sey1"/>
</dbReference>
<feature type="topological domain" description="Cytoplasmic" evidence="9">
    <location>
        <begin position="717"/>
        <end position="806"/>
    </location>
</feature>
<dbReference type="GO" id="GO:0003924">
    <property type="term" value="F:GTPase activity"/>
    <property type="evidence" value="ECO:0007669"/>
    <property type="project" value="UniProtKB-UniRule"/>
</dbReference>
<sequence>MDSMEDHGEGSNGHPPTLLQLINYEEEFSAEMRSFLSRSGFDGSQMGSDYKVVAIIGPQSSGKSTLLNLLFETAFQTMDESQGRYQVTQGVWLGCDLASRTLVMDLEGTDSRERGEAAVSFERKSSLFALALSEVLIINVWTQDVGRLNASNFGLLKTILELNAQLFQSASSQSTRSPGKHHPNSSDSVAFKTKLLFVLRDHVATPLEKLAEILLTDLHKIWEAIDKPDALRGTKLDAAFDVEFRALPHKILAQEDFLVKAKQLNNEFHSEIMYRPEYKRDLDIDALPLFAENVWAVIRSSKDLDIPTQKQMVATIRCTQIAKEAQAEAESQLTTFMQSAATSDGMLRGLQHAFDDIYLAAHAKYDQEAHRYAQGIYTEKKRDMDFVLLESLRVIFDEQCQLAAEHVVNQFEARANAVRKLPAAWKHADTLRAERTEAVESFLAGAGAPPEHAKLPLSPASKALASRLDAVLVRTLQTILEASDRDVDSLWDKEFSTRMANLADHAKPASFWQQTTTTFESALAACRLFQAEIVGQHGLSLPSDEQARIMAELTAQCIDDARADLLQLIGSESVVLKRALKRFEESFRFDERGVPRSWSERDNVDELYLGALAQGNALIETFANGRVSQHFKMVILSEQQVLECKDNLQRSAAPACTDAKRVQEAALTKMKVPVWLIGLLIVLGWNEFMMLFRNPWLLVFLLMLSPLVYLYITLDLNSIIVPMATAMIGPYYEQAKRVARDLLDDGLPRQANSEASGFTKSDATGSLGTASTSSAVAASVSSDSNRREVSRADALDTVASFRTKAE</sequence>
<dbReference type="EMBL" id="VRMN01000010">
    <property type="protein sequence ID" value="KAA8492117.1"/>
    <property type="molecule type" value="Genomic_DNA"/>
</dbReference>
<dbReference type="CDD" id="cd01851">
    <property type="entry name" value="GBP"/>
    <property type="match status" value="1"/>
</dbReference>
<dbReference type="GO" id="GO:0005525">
    <property type="term" value="F:GTP binding"/>
    <property type="evidence" value="ECO:0007669"/>
    <property type="project" value="UniProtKB-UniRule"/>
</dbReference>
<evidence type="ECO:0000256" key="2">
    <source>
        <dbReference type="ARBA" id="ARBA00022692"/>
    </source>
</evidence>
<evidence type="ECO:0000256" key="4">
    <source>
        <dbReference type="ARBA" id="ARBA00022801"/>
    </source>
</evidence>
<keyword evidence="2 9" id="KW-0812">Transmembrane</keyword>
<comment type="similarity">
    <text evidence="9">Belongs to the TRAFAC class dynamin-like GTPase superfamily. GB1/RHD3 GTPase family. RHD3 subfamily.</text>
</comment>
<gene>
    <name evidence="12" type="ORF">FVE85_3555</name>
</gene>
<dbReference type="GO" id="GO:0005789">
    <property type="term" value="C:endoplasmic reticulum membrane"/>
    <property type="evidence" value="ECO:0007669"/>
    <property type="project" value="UniProtKB-SubCell"/>
</dbReference>
<dbReference type="Proteomes" id="UP000324585">
    <property type="component" value="Unassembled WGS sequence"/>
</dbReference>
<evidence type="ECO:0000256" key="7">
    <source>
        <dbReference type="ARBA" id="ARBA00023134"/>
    </source>
</evidence>
<accession>A0A5J4YNY9</accession>
<dbReference type="FunFam" id="3.40.50.300:FF:000727">
    <property type="entry name" value="Protein SEY1 homolog"/>
    <property type="match status" value="1"/>
</dbReference>
<dbReference type="GO" id="GO:0016320">
    <property type="term" value="P:endoplasmic reticulum membrane fusion"/>
    <property type="evidence" value="ECO:0007669"/>
    <property type="project" value="TreeGrafter"/>
</dbReference>
<dbReference type="InterPro" id="IPR046758">
    <property type="entry name" value="Sey1/RHD3-like_3HB"/>
</dbReference>
<evidence type="ECO:0000313" key="12">
    <source>
        <dbReference type="EMBL" id="KAA8492117.1"/>
    </source>
</evidence>
<protein>
    <recommendedName>
        <fullName evidence="9">Protein SEY1 homolog</fullName>
        <ecNumber evidence="9">3.6.5.-</ecNumber>
    </recommendedName>
</protein>
<dbReference type="OrthoDB" id="1597724at2759"/>
<dbReference type="HAMAP" id="MF_03109">
    <property type="entry name" value="Sey1"/>
    <property type="match status" value="1"/>
</dbReference>
<dbReference type="OMA" id="PIIKMTE"/>
<dbReference type="EC" id="3.6.5.-" evidence="9"/>
<evidence type="ECO:0000256" key="8">
    <source>
        <dbReference type="ARBA" id="ARBA00023136"/>
    </source>
</evidence>
<comment type="caution">
    <text evidence="12">The sequence shown here is derived from an EMBL/GenBank/DDBJ whole genome shotgun (WGS) entry which is preliminary data.</text>
</comment>
<dbReference type="InterPro" id="IPR030386">
    <property type="entry name" value="G_GB1_RHD3_dom"/>
</dbReference>
<feature type="transmembrane region" description="Helical" evidence="10">
    <location>
        <begin position="672"/>
        <end position="689"/>
    </location>
</feature>
<comment type="function">
    <text evidence="9">Probable GTP-binding protein that may be involved in cell development.</text>
</comment>
<feature type="domain" description="GB1/RHD3-type G" evidence="11">
    <location>
        <begin position="47"/>
        <end position="299"/>
    </location>
</feature>
<keyword evidence="4 9" id="KW-0378">Hydrolase</keyword>
<dbReference type="InterPro" id="IPR027417">
    <property type="entry name" value="P-loop_NTPase"/>
</dbReference>
<feature type="binding site" evidence="9">
    <location>
        <begin position="57"/>
        <end position="64"/>
    </location>
    <ligand>
        <name>GTP</name>
        <dbReference type="ChEBI" id="CHEBI:37565"/>
    </ligand>
</feature>
<evidence type="ECO:0000256" key="6">
    <source>
        <dbReference type="ARBA" id="ARBA00022989"/>
    </source>
</evidence>
<evidence type="ECO:0000256" key="5">
    <source>
        <dbReference type="ARBA" id="ARBA00022824"/>
    </source>
</evidence>
<evidence type="ECO:0000256" key="9">
    <source>
        <dbReference type="HAMAP-Rule" id="MF_03109"/>
    </source>
</evidence>
<keyword evidence="13" id="KW-1185">Reference proteome</keyword>
<keyword evidence="7 9" id="KW-0342">GTP-binding</keyword>
<evidence type="ECO:0000313" key="13">
    <source>
        <dbReference type="Proteomes" id="UP000324585"/>
    </source>
</evidence>
<keyword evidence="8 9" id="KW-0472">Membrane</keyword>
<comment type="subcellular location">
    <subcellularLocation>
        <location evidence="1 9">Endoplasmic reticulum membrane</location>
        <topology evidence="1 9">Multi-pass membrane protein</topology>
    </subcellularLocation>
</comment>
<proteinExistence type="inferred from homology"/>
<name>A0A5J4YNY9_PORPP</name>
<feature type="topological domain" description="Lumenal" evidence="9">
    <location>
        <begin position="693"/>
        <end position="695"/>
    </location>
</feature>
<reference evidence="13" key="1">
    <citation type="journal article" date="2019" name="Nat. Commun.">
        <title>Expansion of phycobilisome linker gene families in mesophilic red algae.</title>
        <authorList>
            <person name="Lee J."/>
            <person name="Kim D."/>
            <person name="Bhattacharya D."/>
            <person name="Yoon H.S."/>
        </authorList>
    </citation>
    <scope>NUCLEOTIDE SEQUENCE [LARGE SCALE GENOMIC DNA]</scope>
    <source>
        <strain evidence="13">CCMP 1328</strain>
    </source>
</reference>
<dbReference type="PANTHER" id="PTHR45923">
    <property type="entry name" value="PROTEIN SEY1"/>
    <property type="match status" value="1"/>
</dbReference>
<evidence type="ECO:0000256" key="10">
    <source>
        <dbReference type="SAM" id="Phobius"/>
    </source>
</evidence>
<dbReference type="Pfam" id="PF05879">
    <property type="entry name" value="RHD3_GTPase"/>
    <property type="match status" value="1"/>
</dbReference>
<dbReference type="AlphaFoldDB" id="A0A5J4YNY9"/>
<evidence type="ECO:0000256" key="1">
    <source>
        <dbReference type="ARBA" id="ARBA00004477"/>
    </source>
</evidence>
<evidence type="ECO:0000259" key="11">
    <source>
        <dbReference type="PROSITE" id="PS51715"/>
    </source>
</evidence>
<dbReference type="PROSITE" id="PS51715">
    <property type="entry name" value="G_GB1_RHD3"/>
    <property type="match status" value="1"/>
</dbReference>
<dbReference type="Pfam" id="PF20428">
    <property type="entry name" value="Sey1_3HB"/>
    <property type="match status" value="2"/>
</dbReference>
<dbReference type="PANTHER" id="PTHR45923:SF2">
    <property type="entry name" value="PROTEIN SEY1"/>
    <property type="match status" value="1"/>
</dbReference>
<evidence type="ECO:0000256" key="3">
    <source>
        <dbReference type="ARBA" id="ARBA00022741"/>
    </source>
</evidence>
<feature type="topological domain" description="Cytoplasmic" evidence="9">
    <location>
        <begin position="1"/>
        <end position="671"/>
    </location>
</feature>
<feature type="transmembrane region" description="Helical" evidence="10">
    <location>
        <begin position="696"/>
        <end position="714"/>
    </location>
</feature>
<keyword evidence="3 9" id="KW-0547">Nucleotide-binding</keyword>
<dbReference type="SUPFAM" id="SSF52540">
    <property type="entry name" value="P-loop containing nucleoside triphosphate hydrolases"/>
    <property type="match status" value="1"/>
</dbReference>